<evidence type="ECO:0000313" key="2">
    <source>
        <dbReference type="Proteomes" id="UP000656813"/>
    </source>
</evidence>
<accession>A0A8J2ZWG3</accession>
<gene>
    <name evidence="1" type="ORF">GCM10007096_24730</name>
</gene>
<comment type="caution">
    <text evidence="1">The sequence shown here is derived from an EMBL/GenBank/DDBJ whole genome shotgun (WGS) entry which is preliminary data.</text>
</comment>
<dbReference type="RefSeq" id="WP_188497678.1">
    <property type="nucleotide sequence ID" value="NZ_BMFV01000018.1"/>
</dbReference>
<dbReference type="EMBL" id="BMFV01000018">
    <property type="protein sequence ID" value="GGH83602.1"/>
    <property type="molecule type" value="Genomic_DNA"/>
</dbReference>
<organism evidence="1 2">
    <name type="scientific">Pullulanibacillus pueri</name>
    <dbReference type="NCBI Taxonomy" id="1437324"/>
    <lineage>
        <taxon>Bacteria</taxon>
        <taxon>Bacillati</taxon>
        <taxon>Bacillota</taxon>
        <taxon>Bacilli</taxon>
        <taxon>Bacillales</taxon>
        <taxon>Sporolactobacillaceae</taxon>
        <taxon>Pullulanibacillus</taxon>
    </lineage>
</organism>
<reference evidence="1" key="1">
    <citation type="journal article" date="2014" name="Int. J. Syst. Evol. Microbiol.">
        <title>Complete genome sequence of Corynebacterium casei LMG S-19264T (=DSM 44701T), isolated from a smear-ripened cheese.</title>
        <authorList>
            <consortium name="US DOE Joint Genome Institute (JGI-PGF)"/>
            <person name="Walter F."/>
            <person name="Albersmeier A."/>
            <person name="Kalinowski J."/>
            <person name="Ruckert C."/>
        </authorList>
    </citation>
    <scope>NUCLEOTIDE SEQUENCE</scope>
    <source>
        <strain evidence="1">CGMCC 1.12777</strain>
    </source>
</reference>
<reference evidence="1" key="2">
    <citation type="submission" date="2020-09" db="EMBL/GenBank/DDBJ databases">
        <authorList>
            <person name="Sun Q."/>
            <person name="Zhou Y."/>
        </authorList>
    </citation>
    <scope>NUCLEOTIDE SEQUENCE</scope>
    <source>
        <strain evidence="1">CGMCC 1.12777</strain>
    </source>
</reference>
<keyword evidence="2" id="KW-1185">Reference proteome</keyword>
<dbReference type="AlphaFoldDB" id="A0A8J2ZWG3"/>
<protein>
    <submittedName>
        <fullName evidence="1">Uncharacterized protein</fullName>
    </submittedName>
</protein>
<proteinExistence type="predicted"/>
<sequence>MDYRVFYGEVADWIYESNQQAIKHGINSSEFWVWVAQTTGELCEKYGNNDLVEKQMEMLVDWLGDVLKSQK</sequence>
<evidence type="ECO:0000313" key="1">
    <source>
        <dbReference type="EMBL" id="GGH83602.1"/>
    </source>
</evidence>
<name>A0A8J2ZWG3_9BACL</name>
<dbReference type="Proteomes" id="UP000656813">
    <property type="component" value="Unassembled WGS sequence"/>
</dbReference>